<evidence type="ECO:0000313" key="1">
    <source>
        <dbReference type="EMBL" id="PRP78319.1"/>
    </source>
</evidence>
<gene>
    <name evidence="1" type="ORF">PROFUN_13815</name>
</gene>
<sequence>MTDESPLLSQQFIRDKLSHTIRDATRRRGQRTLKGEKAGTLSVIEVKCGIAETERPPDVAVATQDRTLDIDFRRHVSPMRHNPNEINIELNVGACDVYRIYTYIGTYIGRVIDDSLPRCRITKTETQFFVYKACSEQTQEKHAAFLALKLLIGHAQHEQILVRKDQQPPTEGDYILEADVPKPFRVLKRGVLSYFELCDSHTQKVVKVVPCNEPIDHRVDNKIQEVRFLLLILPTAEIIV</sequence>
<accession>A0A2P6N2Y0</accession>
<protein>
    <submittedName>
        <fullName evidence="1">Uncharacterized protein</fullName>
    </submittedName>
</protein>
<evidence type="ECO:0000313" key="2">
    <source>
        <dbReference type="Proteomes" id="UP000241769"/>
    </source>
</evidence>
<keyword evidence="2" id="KW-1185">Reference proteome</keyword>
<reference evidence="1 2" key="1">
    <citation type="journal article" date="2018" name="Genome Biol. Evol.">
        <title>Multiple Roots of Fruiting Body Formation in Amoebozoa.</title>
        <authorList>
            <person name="Hillmann F."/>
            <person name="Forbes G."/>
            <person name="Novohradska S."/>
            <person name="Ferling I."/>
            <person name="Riege K."/>
            <person name="Groth M."/>
            <person name="Westermann M."/>
            <person name="Marz M."/>
            <person name="Spaller T."/>
            <person name="Winckler T."/>
            <person name="Schaap P."/>
            <person name="Glockner G."/>
        </authorList>
    </citation>
    <scope>NUCLEOTIDE SEQUENCE [LARGE SCALE GENOMIC DNA]</scope>
    <source>
        <strain evidence="1 2">Jena</strain>
    </source>
</reference>
<name>A0A2P6N2Y0_9EUKA</name>
<organism evidence="1 2">
    <name type="scientific">Planoprotostelium fungivorum</name>
    <dbReference type="NCBI Taxonomy" id="1890364"/>
    <lineage>
        <taxon>Eukaryota</taxon>
        <taxon>Amoebozoa</taxon>
        <taxon>Evosea</taxon>
        <taxon>Variosea</taxon>
        <taxon>Cavosteliida</taxon>
        <taxon>Cavosteliaceae</taxon>
        <taxon>Planoprotostelium</taxon>
    </lineage>
</organism>
<proteinExistence type="predicted"/>
<dbReference type="InParanoid" id="A0A2P6N2Y0"/>
<dbReference type="Proteomes" id="UP000241769">
    <property type="component" value="Unassembled WGS sequence"/>
</dbReference>
<dbReference type="EMBL" id="MDYQ01000230">
    <property type="protein sequence ID" value="PRP78319.1"/>
    <property type="molecule type" value="Genomic_DNA"/>
</dbReference>
<dbReference type="AlphaFoldDB" id="A0A2P6N2Y0"/>
<comment type="caution">
    <text evidence="1">The sequence shown here is derived from an EMBL/GenBank/DDBJ whole genome shotgun (WGS) entry which is preliminary data.</text>
</comment>